<dbReference type="PROSITE" id="PS01134">
    <property type="entry name" value="FTSZ_1"/>
    <property type="match status" value="1"/>
</dbReference>
<accession>A0A382HAV9</accession>
<dbReference type="GO" id="GO:0003924">
    <property type="term" value="F:GTPase activity"/>
    <property type="evidence" value="ECO:0007669"/>
    <property type="project" value="InterPro"/>
</dbReference>
<feature type="region of interest" description="Disordered" evidence="3">
    <location>
        <begin position="1"/>
        <end position="59"/>
    </location>
</feature>
<dbReference type="PRINTS" id="PR00423">
    <property type="entry name" value="CELLDVISFTSZ"/>
</dbReference>
<reference evidence="5" key="1">
    <citation type="submission" date="2018-05" db="EMBL/GenBank/DDBJ databases">
        <authorList>
            <person name="Lanie J.A."/>
            <person name="Ng W.-L."/>
            <person name="Kazmierczak K.M."/>
            <person name="Andrzejewski T.M."/>
            <person name="Davidsen T.M."/>
            <person name="Wayne K.J."/>
            <person name="Tettelin H."/>
            <person name="Glass J.I."/>
            <person name="Rusch D."/>
            <person name="Podicherti R."/>
            <person name="Tsui H.-C.T."/>
            <person name="Winkler M.E."/>
        </authorList>
    </citation>
    <scope>NUCLEOTIDE SEQUENCE</scope>
</reference>
<dbReference type="AlphaFoldDB" id="A0A382HAV9"/>
<dbReference type="InterPro" id="IPR045061">
    <property type="entry name" value="FtsZ/CetZ"/>
</dbReference>
<keyword evidence="2" id="KW-0342">GTP-binding</keyword>
<evidence type="ECO:0000259" key="4">
    <source>
        <dbReference type="SMART" id="SM00864"/>
    </source>
</evidence>
<evidence type="ECO:0000256" key="2">
    <source>
        <dbReference type="ARBA" id="ARBA00023134"/>
    </source>
</evidence>
<feature type="domain" description="Tubulin/FtsZ GTPase" evidence="4">
    <location>
        <begin position="76"/>
        <end position="204"/>
    </location>
</feature>
<dbReference type="SUPFAM" id="SSF52490">
    <property type="entry name" value="Tubulin nucleotide-binding domain-like"/>
    <property type="match status" value="1"/>
</dbReference>
<dbReference type="PANTHER" id="PTHR30314">
    <property type="entry name" value="CELL DIVISION PROTEIN FTSZ-RELATED"/>
    <property type="match status" value="1"/>
</dbReference>
<gene>
    <name evidence="5" type="ORF">METZ01_LOCUS237079</name>
</gene>
<dbReference type="PANTHER" id="PTHR30314:SF3">
    <property type="entry name" value="MITOCHONDRIAL DIVISION PROTEIN FSZA"/>
    <property type="match status" value="1"/>
</dbReference>
<dbReference type="GO" id="GO:0051301">
    <property type="term" value="P:cell division"/>
    <property type="evidence" value="ECO:0007669"/>
    <property type="project" value="TreeGrafter"/>
</dbReference>
<dbReference type="InterPro" id="IPR003008">
    <property type="entry name" value="Tubulin_FtsZ_GTPase"/>
</dbReference>
<feature type="non-terminal residue" evidence="5">
    <location>
        <position position="204"/>
    </location>
</feature>
<evidence type="ECO:0000256" key="1">
    <source>
        <dbReference type="ARBA" id="ARBA00022741"/>
    </source>
</evidence>
<feature type="compositionally biased region" description="Basic and acidic residues" evidence="3">
    <location>
        <begin position="19"/>
        <end position="28"/>
    </location>
</feature>
<sequence length="204" mass="21558">MDPYDELSDNIDFNTGADSEPKEDHSTDSYDSSFTQESTSPTPEKEFTDTYESQSVSKLSKEDEELERILSNRQARIKVIGCGGAGNNTISRISDIGVTGAEIIAVNTDAQDLLNSNADKKLLLGKDLTQGLGAGSDPQIGKDAAKESQKEIKDALSDAHLVFITGGLGGGTGTGCMPVIADLAKKKGILTVAVVTLPFEMEGV</sequence>
<protein>
    <recommendedName>
        <fullName evidence="4">Tubulin/FtsZ GTPase domain-containing protein</fullName>
    </recommendedName>
</protein>
<name>A0A382HAV9_9ZZZZ</name>
<dbReference type="EMBL" id="UINC01060091">
    <property type="protein sequence ID" value="SVB84225.1"/>
    <property type="molecule type" value="Genomic_DNA"/>
</dbReference>
<keyword evidence="1" id="KW-0547">Nucleotide-binding</keyword>
<dbReference type="InterPro" id="IPR020805">
    <property type="entry name" value="Cell_div_FtsZ_CS"/>
</dbReference>
<organism evidence="5">
    <name type="scientific">marine metagenome</name>
    <dbReference type="NCBI Taxonomy" id="408172"/>
    <lineage>
        <taxon>unclassified sequences</taxon>
        <taxon>metagenomes</taxon>
        <taxon>ecological metagenomes</taxon>
    </lineage>
</organism>
<dbReference type="InterPro" id="IPR036525">
    <property type="entry name" value="Tubulin/FtsZ_GTPase_sf"/>
</dbReference>
<dbReference type="Pfam" id="PF00091">
    <property type="entry name" value="Tubulin"/>
    <property type="match status" value="1"/>
</dbReference>
<dbReference type="SMART" id="SM00864">
    <property type="entry name" value="Tubulin"/>
    <property type="match status" value="1"/>
</dbReference>
<proteinExistence type="predicted"/>
<dbReference type="GO" id="GO:0005737">
    <property type="term" value="C:cytoplasm"/>
    <property type="evidence" value="ECO:0007669"/>
    <property type="project" value="TreeGrafter"/>
</dbReference>
<evidence type="ECO:0000313" key="5">
    <source>
        <dbReference type="EMBL" id="SVB84225.1"/>
    </source>
</evidence>
<dbReference type="Gene3D" id="3.40.50.1440">
    <property type="entry name" value="Tubulin/FtsZ, GTPase domain"/>
    <property type="match status" value="1"/>
</dbReference>
<dbReference type="GO" id="GO:0032153">
    <property type="term" value="C:cell division site"/>
    <property type="evidence" value="ECO:0007669"/>
    <property type="project" value="TreeGrafter"/>
</dbReference>
<evidence type="ECO:0000256" key="3">
    <source>
        <dbReference type="SAM" id="MobiDB-lite"/>
    </source>
</evidence>
<feature type="compositionally biased region" description="Polar residues" evidence="3">
    <location>
        <begin position="29"/>
        <end position="42"/>
    </location>
</feature>
<dbReference type="GO" id="GO:0005525">
    <property type="term" value="F:GTP binding"/>
    <property type="evidence" value="ECO:0007669"/>
    <property type="project" value="UniProtKB-KW"/>
</dbReference>